<reference evidence="1 3" key="1">
    <citation type="submission" date="2021-04" db="EMBL/GenBank/DDBJ databases">
        <title>Genomic and host-range diversity within the Dickeya zeae complex, identification of D. zeae and D. oryzae members, proposal of two novel subspecies D. zeae subsp. zeae subsp. nov. and D. zeae subsp. dombae subsp. nov.</title>
        <authorList>
            <person name="Van Gijsegem F."/>
            <person name="Hugouvieux-Cotte-Pattat N."/>
        </authorList>
    </citation>
    <scope>NUCLEOTIDE SEQUENCE [LARGE SCALE GENOMIC DNA]</scope>
    <source>
        <strain evidence="1 3">FVG03</strain>
    </source>
</reference>
<dbReference type="RefSeq" id="WP_210175145.1">
    <property type="nucleotide sequence ID" value="NZ_CP162670.1"/>
</dbReference>
<keyword evidence="3" id="KW-1185">Reference proteome</keyword>
<evidence type="ECO:0000313" key="2">
    <source>
        <dbReference type="EMBL" id="XDL23890.1"/>
    </source>
</evidence>
<name>A0AB39IK64_9GAMM</name>
<organism evidence="2">
    <name type="scientific">Dickeya oryzae</name>
    <dbReference type="NCBI Taxonomy" id="1240404"/>
    <lineage>
        <taxon>Bacteria</taxon>
        <taxon>Pseudomonadati</taxon>
        <taxon>Pseudomonadota</taxon>
        <taxon>Gammaproteobacteria</taxon>
        <taxon>Enterobacterales</taxon>
        <taxon>Pectobacteriaceae</taxon>
        <taxon>Dickeya</taxon>
    </lineage>
</organism>
<proteinExistence type="predicted"/>
<gene>
    <name evidence="1" type="ORF">J8657_12895</name>
    <name evidence="2" type="ORF">LF929_016770</name>
</gene>
<dbReference type="GeneID" id="302583357"/>
<evidence type="ECO:0000313" key="1">
    <source>
        <dbReference type="EMBL" id="MBP2858500.1"/>
    </source>
</evidence>
<accession>A0AB39IK64</accession>
<sequence>MDWETFKLSLAQRDLTGLDSEFTFSTKRLVSLFKADGAHLNKWWVMTPVEWVCPCCRRKKSEIVRLNKNNFLSCQLHEHHDHMKEVVKSLFEEFSTKKKVIVADALSERFAIKTAFSLSAYDNTVICSDCNKADADAKRLVKCHKFFSFSPKEISEFIYVTSNREHQINIEAAKKVWARAEPVFKIRLDLAEKFAIIAAEKQDWYQPSEKTAKQIETSAKYFFRINGLLEFDQYWPESLLYNTEVFKGAVNSWRMKINPIAKNKPTSNEVAHLSSTRGKYWNRYDEIWMCPCCKRVKYQCVRASKKNPWVLEIKKVPLFNPDKNNIDYEDMAMCADCVDTAINLGREVLSMANLNSIFPSSVITLEELTSVIIPRPHSMHAFKNSLIDKILPLIINRYTDFIKNG</sequence>
<dbReference type="Proteomes" id="UP000810130">
    <property type="component" value="Unassembled WGS sequence"/>
</dbReference>
<evidence type="ECO:0000313" key="3">
    <source>
        <dbReference type="Proteomes" id="UP000810130"/>
    </source>
</evidence>
<reference evidence="2" key="2">
    <citation type="submission" date="2024-07" db="EMBL/GenBank/DDBJ databases">
        <authorList>
            <person name="Pedron J."/>
        </authorList>
    </citation>
    <scope>NUCLEOTIDE SEQUENCE</scope>
    <source>
        <strain evidence="2">A003-S1-M15</strain>
    </source>
</reference>
<dbReference type="EMBL" id="JAGJWX010000018">
    <property type="protein sequence ID" value="MBP2858500.1"/>
    <property type="molecule type" value="Genomic_DNA"/>
</dbReference>
<dbReference type="EMBL" id="CP162670">
    <property type="protein sequence ID" value="XDL23890.1"/>
    <property type="molecule type" value="Genomic_DNA"/>
</dbReference>
<dbReference type="AlphaFoldDB" id="A0AB39IK64"/>
<protein>
    <submittedName>
        <fullName evidence="2">Uncharacterized protein</fullName>
    </submittedName>
</protein>